<dbReference type="EMBL" id="MU842812">
    <property type="protein sequence ID" value="KAK2034775.1"/>
    <property type="molecule type" value="Genomic_DNA"/>
</dbReference>
<evidence type="ECO:0000313" key="2">
    <source>
        <dbReference type="EMBL" id="KAK2034775.1"/>
    </source>
</evidence>
<feature type="compositionally biased region" description="Polar residues" evidence="1">
    <location>
        <begin position="148"/>
        <end position="157"/>
    </location>
</feature>
<dbReference type="Proteomes" id="UP001232148">
    <property type="component" value="Unassembled WGS sequence"/>
</dbReference>
<gene>
    <name evidence="2" type="ORF">LX32DRAFT_339562</name>
</gene>
<sequence>MSEPVRKPSSPSSDPLPKGFFCVVFLVDVSATKGPFALRQPGMRRHTPGRILLGHLREGPRNSWKRLASPAQERPTKGVMILGYFCGRSSSLLSRQEAGHRRRVRERIMSKPPSECVCVFGHQEAISWACCRPTTKRSLFLLLSRTEGPSNQISSLPKKTHDDQNHAPTDAVGCQPPRRPPCHIPTPVISAID</sequence>
<feature type="region of interest" description="Disordered" evidence="1">
    <location>
        <begin position="148"/>
        <end position="193"/>
    </location>
</feature>
<dbReference type="AlphaFoldDB" id="A0AAD9HT32"/>
<organism evidence="2 3">
    <name type="scientific">Colletotrichum zoysiae</name>
    <dbReference type="NCBI Taxonomy" id="1216348"/>
    <lineage>
        <taxon>Eukaryota</taxon>
        <taxon>Fungi</taxon>
        <taxon>Dikarya</taxon>
        <taxon>Ascomycota</taxon>
        <taxon>Pezizomycotina</taxon>
        <taxon>Sordariomycetes</taxon>
        <taxon>Hypocreomycetidae</taxon>
        <taxon>Glomerellales</taxon>
        <taxon>Glomerellaceae</taxon>
        <taxon>Colletotrichum</taxon>
        <taxon>Colletotrichum graminicola species complex</taxon>
    </lineage>
</organism>
<protein>
    <submittedName>
        <fullName evidence="2">Uncharacterized protein</fullName>
    </submittedName>
</protein>
<keyword evidence="3" id="KW-1185">Reference proteome</keyword>
<proteinExistence type="predicted"/>
<evidence type="ECO:0000256" key="1">
    <source>
        <dbReference type="SAM" id="MobiDB-lite"/>
    </source>
</evidence>
<comment type="caution">
    <text evidence="2">The sequence shown here is derived from an EMBL/GenBank/DDBJ whole genome shotgun (WGS) entry which is preliminary data.</text>
</comment>
<evidence type="ECO:0000313" key="3">
    <source>
        <dbReference type="Proteomes" id="UP001232148"/>
    </source>
</evidence>
<reference evidence="2" key="1">
    <citation type="submission" date="2021-06" db="EMBL/GenBank/DDBJ databases">
        <title>Comparative genomics, transcriptomics and evolutionary studies reveal genomic signatures of adaptation to plant cell wall in hemibiotrophic fungi.</title>
        <authorList>
            <consortium name="DOE Joint Genome Institute"/>
            <person name="Baroncelli R."/>
            <person name="Diaz J.F."/>
            <person name="Benocci T."/>
            <person name="Peng M."/>
            <person name="Battaglia E."/>
            <person name="Haridas S."/>
            <person name="Andreopoulos W."/>
            <person name="Labutti K."/>
            <person name="Pangilinan J."/>
            <person name="Floch G.L."/>
            <person name="Makela M.R."/>
            <person name="Henrissat B."/>
            <person name="Grigoriev I.V."/>
            <person name="Crouch J.A."/>
            <person name="De Vries R.P."/>
            <person name="Sukno S.A."/>
            <person name="Thon M.R."/>
        </authorList>
    </citation>
    <scope>NUCLEOTIDE SEQUENCE</scope>
    <source>
        <strain evidence="2">MAFF235873</strain>
    </source>
</reference>
<name>A0AAD9HT32_9PEZI</name>
<accession>A0AAD9HT32</accession>